<evidence type="ECO:0000313" key="2">
    <source>
        <dbReference type="EMBL" id="SHE30070.1"/>
    </source>
</evidence>
<keyword evidence="1" id="KW-0472">Membrane</keyword>
<dbReference type="OrthoDB" id="6176412at2"/>
<gene>
    <name evidence="2" type="ORF">SAMN02745148_00071</name>
</gene>
<name>A0A1M4SCY5_9GAMM</name>
<dbReference type="Proteomes" id="UP000184346">
    <property type="component" value="Unassembled WGS sequence"/>
</dbReference>
<proteinExistence type="predicted"/>
<feature type="transmembrane region" description="Helical" evidence="1">
    <location>
        <begin position="6"/>
        <end position="32"/>
    </location>
</feature>
<evidence type="ECO:0000256" key="1">
    <source>
        <dbReference type="SAM" id="Phobius"/>
    </source>
</evidence>
<keyword evidence="1" id="KW-0812">Transmembrane</keyword>
<feature type="transmembrane region" description="Helical" evidence="1">
    <location>
        <begin position="103"/>
        <end position="126"/>
    </location>
</feature>
<dbReference type="AlphaFoldDB" id="A0A1M4SCY5"/>
<evidence type="ECO:0000313" key="3">
    <source>
        <dbReference type="Proteomes" id="UP000184346"/>
    </source>
</evidence>
<dbReference type="EMBL" id="FQUJ01000002">
    <property type="protein sequence ID" value="SHE30070.1"/>
    <property type="molecule type" value="Genomic_DNA"/>
</dbReference>
<keyword evidence="1" id="KW-1133">Transmembrane helix</keyword>
<reference evidence="2 3" key="1">
    <citation type="submission" date="2016-11" db="EMBL/GenBank/DDBJ databases">
        <authorList>
            <person name="Jaros S."/>
            <person name="Januszkiewicz K."/>
            <person name="Wedrychowicz H."/>
        </authorList>
    </citation>
    <scope>NUCLEOTIDE SEQUENCE [LARGE SCALE GENOMIC DNA]</scope>
    <source>
        <strain evidence="2 3">DSM 19980</strain>
    </source>
</reference>
<dbReference type="RefSeq" id="WP_072818522.1">
    <property type="nucleotide sequence ID" value="NZ_FQUJ01000002.1"/>
</dbReference>
<organism evidence="2 3">
    <name type="scientific">Modicisalibacter ilicicola DSM 19980</name>
    <dbReference type="NCBI Taxonomy" id="1121942"/>
    <lineage>
        <taxon>Bacteria</taxon>
        <taxon>Pseudomonadati</taxon>
        <taxon>Pseudomonadota</taxon>
        <taxon>Gammaproteobacteria</taxon>
        <taxon>Oceanospirillales</taxon>
        <taxon>Halomonadaceae</taxon>
        <taxon>Modicisalibacter</taxon>
    </lineage>
</organism>
<keyword evidence="3" id="KW-1185">Reference proteome</keyword>
<protein>
    <submittedName>
        <fullName evidence="2">Uncharacterized protein</fullName>
    </submittedName>
</protein>
<sequence>MELIETIVIFSGSFFGLVGFGLTLITMVVSLFKIDEADEYYGVGRLGGERLCLKGLPFSQGRMAEYGMVILFSNTRYVQKRYARELAQIAVNDPPRRLERLLVWLYATWFLCGVMFLLLGGLLMLFPETL</sequence>
<accession>A0A1M4SCY5</accession>